<evidence type="ECO:0000313" key="9">
    <source>
        <dbReference type="EMBL" id="MBC9226465.1"/>
    </source>
</evidence>
<dbReference type="PIRSF" id="PIRSF000137">
    <property type="entry name" value="Alcohol_oxidase"/>
    <property type="match status" value="1"/>
</dbReference>
<evidence type="ECO:0000256" key="3">
    <source>
        <dbReference type="ARBA" id="ARBA00022630"/>
    </source>
</evidence>
<dbReference type="InterPro" id="IPR007867">
    <property type="entry name" value="GMC_OxRtase_C"/>
</dbReference>
<dbReference type="AlphaFoldDB" id="A0A8I0K2X8"/>
<dbReference type="InterPro" id="IPR003953">
    <property type="entry name" value="FAD-dep_OxRdtase_2_FAD-bd"/>
</dbReference>
<evidence type="ECO:0000256" key="4">
    <source>
        <dbReference type="ARBA" id="ARBA00022827"/>
    </source>
</evidence>
<dbReference type="Pfam" id="PF00890">
    <property type="entry name" value="FAD_binding_2"/>
    <property type="match status" value="1"/>
</dbReference>
<dbReference type="PROSITE" id="PS00623">
    <property type="entry name" value="GMC_OXRED_1"/>
    <property type="match status" value="1"/>
</dbReference>
<dbReference type="InterPro" id="IPR012132">
    <property type="entry name" value="GMC_OxRdtase"/>
</dbReference>
<dbReference type="PANTHER" id="PTHR11552:SF147">
    <property type="entry name" value="CHOLINE DEHYDROGENASE, MITOCHONDRIAL"/>
    <property type="match status" value="1"/>
</dbReference>
<evidence type="ECO:0000256" key="7">
    <source>
        <dbReference type="RuleBase" id="RU003968"/>
    </source>
</evidence>
<protein>
    <submittedName>
        <fullName evidence="9">GMC family oxidoreductase N-terminal domain-containing protein</fullName>
    </submittedName>
</protein>
<evidence type="ECO:0000256" key="1">
    <source>
        <dbReference type="ARBA" id="ARBA00001974"/>
    </source>
</evidence>
<dbReference type="InterPro" id="IPR000172">
    <property type="entry name" value="GMC_OxRdtase_N"/>
</dbReference>
<gene>
    <name evidence="9" type="ORF">IBG24_09065</name>
</gene>
<reference evidence="9" key="1">
    <citation type="submission" date="2020-09" db="EMBL/GenBank/DDBJ databases">
        <title>Novel species in genus Aeromicrobium.</title>
        <authorList>
            <person name="Zhang G."/>
        </authorList>
    </citation>
    <scope>NUCLEOTIDE SEQUENCE</scope>
    <source>
        <strain evidence="9">Zg-636</strain>
    </source>
</reference>
<proteinExistence type="inferred from homology"/>
<evidence type="ECO:0000256" key="2">
    <source>
        <dbReference type="ARBA" id="ARBA00010790"/>
    </source>
</evidence>
<dbReference type="Gene3D" id="3.30.410.40">
    <property type="match status" value="1"/>
</dbReference>
<dbReference type="Proteomes" id="UP000620591">
    <property type="component" value="Unassembled WGS sequence"/>
</dbReference>
<feature type="domain" description="Glucose-methanol-choline oxidoreductase N-terminal" evidence="8">
    <location>
        <begin position="84"/>
        <end position="107"/>
    </location>
</feature>
<dbReference type="Pfam" id="PF05199">
    <property type="entry name" value="GMC_oxred_C"/>
    <property type="match status" value="1"/>
</dbReference>
<feature type="binding site" evidence="6">
    <location>
        <position position="221"/>
    </location>
    <ligand>
        <name>FAD</name>
        <dbReference type="ChEBI" id="CHEBI:57692"/>
    </ligand>
</feature>
<keyword evidence="5" id="KW-0560">Oxidoreductase</keyword>
<name>A0A8I0K2X8_9ACTN</name>
<evidence type="ECO:0000259" key="8">
    <source>
        <dbReference type="PROSITE" id="PS00623"/>
    </source>
</evidence>
<evidence type="ECO:0000256" key="6">
    <source>
        <dbReference type="PIRSR" id="PIRSR000137-2"/>
    </source>
</evidence>
<dbReference type="Pfam" id="PF00732">
    <property type="entry name" value="GMC_oxred_N"/>
    <property type="match status" value="1"/>
</dbReference>
<dbReference type="GO" id="GO:0016614">
    <property type="term" value="F:oxidoreductase activity, acting on CH-OH group of donors"/>
    <property type="evidence" value="ECO:0007669"/>
    <property type="project" value="InterPro"/>
</dbReference>
<dbReference type="Gene3D" id="3.50.50.60">
    <property type="entry name" value="FAD/NAD(P)-binding domain"/>
    <property type="match status" value="1"/>
</dbReference>
<dbReference type="SUPFAM" id="SSF51905">
    <property type="entry name" value="FAD/NAD(P)-binding domain"/>
    <property type="match status" value="1"/>
</dbReference>
<dbReference type="SUPFAM" id="SSF54373">
    <property type="entry name" value="FAD-linked reductases, C-terminal domain"/>
    <property type="match status" value="1"/>
</dbReference>
<sequence>MPYGDRVPDVVVVGGGGSGIPLAVRLAGSGASVLLLEEGQSTPESLAALAHGPWQVLGAQMGHPATRAHPVDLTGARPWGVTRGKVLGGSTAVNGGYFVRARTSDFDAWARAGGERWRSDAVLPLLRRLESDVAHGSTPVHGDSGPMPVDRAPLEHPACQALLTAADALGIAWDPDKNDSRDTGVGAVPTNVADGHRVSTARGYLTDGLPSGLTIRGDTRVLRVRLVAGRAMGVETTAGFVPAGRVVLCAGALGSAQLLMLSGVGPADDLRRAGVTVAADLPVGVAVSDHPQVVVDWPASSPLPRPSSWLGAVIHATSPGSTREGNVELLQSLLPMESLVAGSAEDPGLSLVVADTTPQNRGSVRLRSSDPDDDVLVDLGYLRDEADRGALRHGVRLAASLLGSSPLSTAGRPGVPDGILCEDRLLDAWIEERLGTAMHLCASAPMGQVVAGDGSVYGTEDLHVADTSILPSAPLRGPANTAVLIGELVAEAIAGR</sequence>
<comment type="cofactor">
    <cofactor evidence="1 6">
        <name>FAD</name>
        <dbReference type="ChEBI" id="CHEBI:57692"/>
    </cofactor>
</comment>
<dbReference type="GO" id="GO:0050660">
    <property type="term" value="F:flavin adenine dinucleotide binding"/>
    <property type="evidence" value="ECO:0007669"/>
    <property type="project" value="InterPro"/>
</dbReference>
<dbReference type="PANTHER" id="PTHR11552">
    <property type="entry name" value="GLUCOSE-METHANOL-CHOLINE GMC OXIDOREDUCTASE"/>
    <property type="match status" value="1"/>
</dbReference>
<organism evidence="9 10">
    <name type="scientific">Aeromicrobium senzhongii</name>
    <dbReference type="NCBI Taxonomy" id="2663859"/>
    <lineage>
        <taxon>Bacteria</taxon>
        <taxon>Bacillati</taxon>
        <taxon>Actinomycetota</taxon>
        <taxon>Actinomycetes</taxon>
        <taxon>Propionibacteriales</taxon>
        <taxon>Nocardioidaceae</taxon>
        <taxon>Aeromicrobium</taxon>
    </lineage>
</organism>
<dbReference type="InterPro" id="IPR036188">
    <property type="entry name" value="FAD/NAD-bd_sf"/>
</dbReference>
<keyword evidence="4 6" id="KW-0274">FAD</keyword>
<feature type="binding site" evidence="6">
    <location>
        <position position="86"/>
    </location>
    <ligand>
        <name>FAD</name>
        <dbReference type="ChEBI" id="CHEBI:57692"/>
    </ligand>
</feature>
<dbReference type="EMBL" id="JACTVM010000002">
    <property type="protein sequence ID" value="MBC9226465.1"/>
    <property type="molecule type" value="Genomic_DNA"/>
</dbReference>
<evidence type="ECO:0000313" key="10">
    <source>
        <dbReference type="Proteomes" id="UP000620591"/>
    </source>
</evidence>
<comment type="caution">
    <text evidence="9">The sequence shown here is derived from an EMBL/GenBank/DDBJ whole genome shotgun (WGS) entry which is preliminary data.</text>
</comment>
<comment type="similarity">
    <text evidence="2 7">Belongs to the GMC oxidoreductase family.</text>
</comment>
<evidence type="ECO:0000256" key="5">
    <source>
        <dbReference type="ARBA" id="ARBA00023002"/>
    </source>
</evidence>
<keyword evidence="3 7" id="KW-0285">Flavoprotein</keyword>
<accession>A0A8I0K2X8</accession>